<organism evidence="1 2">
    <name type="scientific">Pristionchus fissidentatus</name>
    <dbReference type="NCBI Taxonomy" id="1538716"/>
    <lineage>
        <taxon>Eukaryota</taxon>
        <taxon>Metazoa</taxon>
        <taxon>Ecdysozoa</taxon>
        <taxon>Nematoda</taxon>
        <taxon>Chromadorea</taxon>
        <taxon>Rhabditida</taxon>
        <taxon>Rhabditina</taxon>
        <taxon>Diplogasteromorpha</taxon>
        <taxon>Diplogasteroidea</taxon>
        <taxon>Neodiplogasteridae</taxon>
        <taxon>Pristionchus</taxon>
    </lineage>
</organism>
<accession>A0AAV5VQK5</accession>
<sequence length="120" mass="13406">ESTPQTTTAPPPLMPTVPANKHGILIWMCQNSEVLKIVDEVCNFSYTNVTDLPSLTKDVYDRLNEYRPNGLWAVYSTKYTTRSTANLLSNDGESFPSALCFVQFHENPQILVVANLAEVI</sequence>
<dbReference type="EMBL" id="BTSY01000003">
    <property type="protein sequence ID" value="GMT20064.1"/>
    <property type="molecule type" value="Genomic_DNA"/>
</dbReference>
<dbReference type="Proteomes" id="UP001432322">
    <property type="component" value="Unassembled WGS sequence"/>
</dbReference>
<comment type="caution">
    <text evidence="1">The sequence shown here is derived from an EMBL/GenBank/DDBJ whole genome shotgun (WGS) entry which is preliminary data.</text>
</comment>
<proteinExistence type="predicted"/>
<gene>
    <name evidence="1" type="ORF">PFISCL1PPCAC_11361</name>
</gene>
<evidence type="ECO:0000313" key="2">
    <source>
        <dbReference type="Proteomes" id="UP001432322"/>
    </source>
</evidence>
<evidence type="ECO:0000313" key="1">
    <source>
        <dbReference type="EMBL" id="GMT20064.1"/>
    </source>
</evidence>
<keyword evidence="2" id="KW-1185">Reference proteome</keyword>
<feature type="non-terminal residue" evidence="1">
    <location>
        <position position="1"/>
    </location>
</feature>
<protein>
    <submittedName>
        <fullName evidence="1">Uncharacterized protein</fullName>
    </submittedName>
</protein>
<name>A0AAV5VQK5_9BILA</name>
<dbReference type="AlphaFoldDB" id="A0AAV5VQK5"/>
<reference evidence="1" key="1">
    <citation type="submission" date="2023-10" db="EMBL/GenBank/DDBJ databases">
        <title>Genome assembly of Pristionchus species.</title>
        <authorList>
            <person name="Yoshida K."/>
            <person name="Sommer R.J."/>
        </authorList>
    </citation>
    <scope>NUCLEOTIDE SEQUENCE</scope>
    <source>
        <strain evidence="1">RS5133</strain>
    </source>
</reference>